<comment type="caution">
    <text evidence="1">The sequence shown here is derived from an EMBL/GenBank/DDBJ whole genome shotgun (WGS) entry which is preliminary data.</text>
</comment>
<sequence>MSEDIKIEEKGLVGIREVRTFANEEGKRVR</sequence>
<proteinExistence type="predicted"/>
<accession>X1DID6</accession>
<dbReference type="AlphaFoldDB" id="X1DID6"/>
<evidence type="ECO:0000313" key="1">
    <source>
        <dbReference type="EMBL" id="GAH08035.1"/>
    </source>
</evidence>
<gene>
    <name evidence="1" type="ORF">S01H4_64171</name>
</gene>
<dbReference type="EMBL" id="BART01038832">
    <property type="protein sequence ID" value="GAH08035.1"/>
    <property type="molecule type" value="Genomic_DNA"/>
</dbReference>
<name>X1DID6_9ZZZZ</name>
<organism evidence="1">
    <name type="scientific">marine sediment metagenome</name>
    <dbReference type="NCBI Taxonomy" id="412755"/>
    <lineage>
        <taxon>unclassified sequences</taxon>
        <taxon>metagenomes</taxon>
        <taxon>ecological metagenomes</taxon>
    </lineage>
</organism>
<protein>
    <submittedName>
        <fullName evidence="1">Uncharacterized protein</fullName>
    </submittedName>
</protein>
<feature type="non-terminal residue" evidence="1">
    <location>
        <position position="30"/>
    </location>
</feature>
<reference evidence="1" key="1">
    <citation type="journal article" date="2014" name="Front. Microbiol.">
        <title>High frequency of phylogenetically diverse reductive dehalogenase-homologous genes in deep subseafloor sedimentary metagenomes.</title>
        <authorList>
            <person name="Kawai M."/>
            <person name="Futagami T."/>
            <person name="Toyoda A."/>
            <person name="Takaki Y."/>
            <person name="Nishi S."/>
            <person name="Hori S."/>
            <person name="Arai W."/>
            <person name="Tsubouchi T."/>
            <person name="Morono Y."/>
            <person name="Uchiyama I."/>
            <person name="Ito T."/>
            <person name="Fujiyama A."/>
            <person name="Inagaki F."/>
            <person name="Takami H."/>
        </authorList>
    </citation>
    <scope>NUCLEOTIDE SEQUENCE</scope>
    <source>
        <strain evidence="1">Expedition CK06-06</strain>
    </source>
</reference>